<evidence type="ECO:0000256" key="1">
    <source>
        <dbReference type="ARBA" id="ARBA00093634"/>
    </source>
</evidence>
<accession>A0A6V7HME7</accession>
<organism evidence="2">
    <name type="scientific">Bracon brevicornis</name>
    <dbReference type="NCBI Taxonomy" id="1563983"/>
    <lineage>
        <taxon>Eukaryota</taxon>
        <taxon>Metazoa</taxon>
        <taxon>Ecdysozoa</taxon>
        <taxon>Arthropoda</taxon>
        <taxon>Hexapoda</taxon>
        <taxon>Insecta</taxon>
        <taxon>Pterygota</taxon>
        <taxon>Neoptera</taxon>
        <taxon>Endopterygota</taxon>
        <taxon>Hymenoptera</taxon>
        <taxon>Apocrita</taxon>
        <taxon>Ichneumonoidea</taxon>
        <taxon>Braconidae</taxon>
        <taxon>Braconinae</taxon>
        <taxon>Bracon</taxon>
    </lineage>
</organism>
<dbReference type="InterPro" id="IPR040357">
    <property type="entry name" value="Vma22/CCDC115"/>
</dbReference>
<sequence length="168" mass="19345">MTKEDMDKVCEQLDNLFLSTLDLIEEKVVTTIQLENHLRDGHLEMAKSRYIRGKESVGLLRIPQDTEITSLFDLETSYQEEHEDEPVDVPRFSINLKDKEELKNIQDPLKWFGVLVPQSLRTAQKRFQESLYLAARISDIGAKLNVIVDEVEAKKKTKAKLSAEANEE</sequence>
<dbReference type="PANTHER" id="PTHR31996:SF2">
    <property type="entry name" value="COILED-COIL DOMAIN-CONTAINING PROTEIN 115"/>
    <property type="match status" value="1"/>
</dbReference>
<dbReference type="GO" id="GO:0070072">
    <property type="term" value="P:vacuolar proton-transporting V-type ATPase complex assembly"/>
    <property type="evidence" value="ECO:0007669"/>
    <property type="project" value="InterPro"/>
</dbReference>
<dbReference type="GO" id="GO:0051082">
    <property type="term" value="F:unfolded protein binding"/>
    <property type="evidence" value="ECO:0007669"/>
    <property type="project" value="TreeGrafter"/>
</dbReference>
<proteinExistence type="predicted"/>
<evidence type="ECO:0000313" key="2">
    <source>
        <dbReference type="EMBL" id="CAD1528125.1"/>
    </source>
</evidence>
<dbReference type="Pfam" id="PF21730">
    <property type="entry name" value="Vma22_CCDC115"/>
    <property type="match status" value="1"/>
</dbReference>
<dbReference type="PANTHER" id="PTHR31996">
    <property type="entry name" value="COILED-COIL DOMAIN-CONTAINING PROTEIN 115"/>
    <property type="match status" value="1"/>
</dbReference>
<dbReference type="AlphaFoldDB" id="A0A6V7HME7"/>
<protein>
    <recommendedName>
        <fullName evidence="1">Vacuolar ATPase assembly protein VMA22</fullName>
    </recommendedName>
</protein>
<reference evidence="2" key="1">
    <citation type="submission" date="2020-07" db="EMBL/GenBank/DDBJ databases">
        <authorList>
            <person name="Ferguson B K."/>
        </authorList>
    </citation>
    <scope>NUCLEOTIDE SEQUENCE</scope>
    <source>
        <strain evidence="2">L06</strain>
    </source>
</reference>
<name>A0A6V7HME7_9HYME</name>
<dbReference type="EMBL" id="CADCXW020000001">
    <property type="protein sequence ID" value="CAD1528125.1"/>
    <property type="molecule type" value="Genomic_DNA"/>
</dbReference>
<gene>
    <name evidence="2" type="ORF">BBRV_LOCUS1194</name>
</gene>